<dbReference type="EMBL" id="BKAJ01000011">
    <property type="protein sequence ID" value="GEP53458.1"/>
    <property type="molecule type" value="Genomic_DNA"/>
</dbReference>
<dbReference type="AlphaFoldDB" id="A0A512N384"/>
<dbReference type="CDD" id="cd00570">
    <property type="entry name" value="GST_N_family"/>
    <property type="match status" value="1"/>
</dbReference>
<feature type="domain" description="GST N-terminal" evidence="1">
    <location>
        <begin position="6"/>
        <end position="88"/>
    </location>
</feature>
<dbReference type="PROSITE" id="PS50404">
    <property type="entry name" value="GST_NTER"/>
    <property type="match status" value="1"/>
</dbReference>
<dbReference type="GO" id="GO:0016740">
    <property type="term" value="F:transferase activity"/>
    <property type="evidence" value="ECO:0007669"/>
    <property type="project" value="UniProtKB-KW"/>
</dbReference>
<dbReference type="Pfam" id="PF13410">
    <property type="entry name" value="GST_C_2"/>
    <property type="match status" value="1"/>
</dbReference>
<dbReference type="InterPro" id="IPR036249">
    <property type="entry name" value="Thioredoxin-like_sf"/>
</dbReference>
<dbReference type="SUPFAM" id="SSF47616">
    <property type="entry name" value="GST C-terminal domain-like"/>
    <property type="match status" value="1"/>
</dbReference>
<evidence type="ECO:0000313" key="3">
    <source>
        <dbReference type="Proteomes" id="UP000321058"/>
    </source>
</evidence>
<gene>
    <name evidence="2" type="ORF">RSO01_06240</name>
</gene>
<evidence type="ECO:0000313" key="2">
    <source>
        <dbReference type="EMBL" id="GEP53458.1"/>
    </source>
</evidence>
<dbReference type="OrthoDB" id="7054557at2"/>
<evidence type="ECO:0000259" key="1">
    <source>
        <dbReference type="PROSITE" id="PS50404"/>
    </source>
</evidence>
<sequence length="356" mass="40406">MNEPRDRYRIFGGPGSPYSHKMRAVMRYRRIPHDWVIMLGGWDGTGQTDKLRRFGKQMLPIVQFPDGTPWTDSTPIIHELEKRHPDSRSVLPLTPATRFLARLIEDFADEWLPLPLLAFRWTPEEDIAFCARRQMHGWLGAVGEDELSAGMARFTERQQKLRTIVGASNPAVMPMFIDHYAAVLDVLEAGLSRQLFLFGERPSIADFGLYGMLSQFVIDPTPSRILRERAVRLFQWTQYVDDLSGHEGTWSVAAVNETVRALVMLAGRTLLPMMVGVSDAVARNQQPASYEVEGVRITGFGRPEVARCWLWLKQMFAELPYGDRQILRPLLEVSGFWTALAFAPGEAERVPAFGMT</sequence>
<keyword evidence="3" id="KW-1185">Reference proteome</keyword>
<dbReference type="SUPFAM" id="SSF52833">
    <property type="entry name" value="Thioredoxin-like"/>
    <property type="match status" value="1"/>
</dbReference>
<name>A0A512N384_9HYPH</name>
<keyword evidence="2" id="KW-0808">Transferase</keyword>
<dbReference type="Gene3D" id="3.40.30.10">
    <property type="entry name" value="Glutaredoxin"/>
    <property type="match status" value="1"/>
</dbReference>
<comment type="caution">
    <text evidence="2">The sequence shown here is derived from an EMBL/GenBank/DDBJ whole genome shotgun (WGS) entry which is preliminary data.</text>
</comment>
<organism evidence="2 3">
    <name type="scientific">Reyranella soli</name>
    <dbReference type="NCBI Taxonomy" id="1230389"/>
    <lineage>
        <taxon>Bacteria</taxon>
        <taxon>Pseudomonadati</taxon>
        <taxon>Pseudomonadota</taxon>
        <taxon>Alphaproteobacteria</taxon>
        <taxon>Hyphomicrobiales</taxon>
        <taxon>Reyranellaceae</taxon>
        <taxon>Reyranella</taxon>
    </lineage>
</organism>
<dbReference type="Gene3D" id="1.20.1050.10">
    <property type="match status" value="2"/>
</dbReference>
<dbReference type="Pfam" id="PF13417">
    <property type="entry name" value="GST_N_3"/>
    <property type="match status" value="1"/>
</dbReference>
<protein>
    <submittedName>
        <fullName evidence="2">Glutathione S-transferase</fullName>
    </submittedName>
</protein>
<dbReference type="RefSeq" id="WP_147146119.1">
    <property type="nucleotide sequence ID" value="NZ_BKAJ01000011.1"/>
</dbReference>
<dbReference type="InterPro" id="IPR036282">
    <property type="entry name" value="Glutathione-S-Trfase_C_sf"/>
</dbReference>
<reference evidence="2 3" key="1">
    <citation type="submission" date="2019-07" db="EMBL/GenBank/DDBJ databases">
        <title>Whole genome shotgun sequence of Reyranella soli NBRC 108950.</title>
        <authorList>
            <person name="Hosoyama A."/>
            <person name="Uohara A."/>
            <person name="Ohji S."/>
            <person name="Ichikawa N."/>
        </authorList>
    </citation>
    <scope>NUCLEOTIDE SEQUENCE [LARGE SCALE GENOMIC DNA]</scope>
    <source>
        <strain evidence="2 3">NBRC 108950</strain>
    </source>
</reference>
<dbReference type="InterPro" id="IPR004045">
    <property type="entry name" value="Glutathione_S-Trfase_N"/>
</dbReference>
<dbReference type="Proteomes" id="UP000321058">
    <property type="component" value="Unassembled WGS sequence"/>
</dbReference>
<proteinExistence type="predicted"/>
<accession>A0A512N384</accession>